<evidence type="ECO:0000259" key="1">
    <source>
        <dbReference type="Pfam" id="PF14372"/>
    </source>
</evidence>
<organism evidence="2 3">
    <name type="scientific">Cajanus cajan</name>
    <name type="common">Pigeon pea</name>
    <name type="synonym">Cajanus indicus</name>
    <dbReference type="NCBI Taxonomy" id="3821"/>
    <lineage>
        <taxon>Eukaryota</taxon>
        <taxon>Viridiplantae</taxon>
        <taxon>Streptophyta</taxon>
        <taxon>Embryophyta</taxon>
        <taxon>Tracheophyta</taxon>
        <taxon>Spermatophyta</taxon>
        <taxon>Magnoliopsida</taxon>
        <taxon>eudicotyledons</taxon>
        <taxon>Gunneridae</taxon>
        <taxon>Pentapetalae</taxon>
        <taxon>rosids</taxon>
        <taxon>fabids</taxon>
        <taxon>Fabales</taxon>
        <taxon>Fabaceae</taxon>
        <taxon>Papilionoideae</taxon>
        <taxon>50 kb inversion clade</taxon>
        <taxon>NPAAA clade</taxon>
        <taxon>indigoferoid/millettioid clade</taxon>
        <taxon>Phaseoleae</taxon>
        <taxon>Cajanus</taxon>
    </lineage>
</organism>
<keyword evidence="3" id="KW-1185">Reference proteome</keyword>
<dbReference type="AlphaFoldDB" id="A0A151RQS1"/>
<gene>
    <name evidence="2" type="ORF">KK1_033581</name>
</gene>
<evidence type="ECO:0000313" key="3">
    <source>
        <dbReference type="Proteomes" id="UP000075243"/>
    </source>
</evidence>
<sequence length="75" mass="9075">FLKIFFDVTQIVSRTNFVTFLQYFNEHCKILQAFHKWKETSDPLFGIMAKKMKAKYDKYWENVKNMNILIFVAIC</sequence>
<proteinExistence type="predicted"/>
<feature type="domain" description="hAT-like transposase RNase-H fold" evidence="1">
    <location>
        <begin position="14"/>
        <end position="74"/>
    </location>
</feature>
<evidence type="ECO:0000313" key="2">
    <source>
        <dbReference type="EMBL" id="KYP44900.1"/>
    </source>
</evidence>
<dbReference type="Pfam" id="PF14372">
    <property type="entry name" value="hAT-like_RNase-H"/>
    <property type="match status" value="1"/>
</dbReference>
<dbReference type="EMBL" id="KQ483609">
    <property type="protein sequence ID" value="KYP44900.1"/>
    <property type="molecule type" value="Genomic_DNA"/>
</dbReference>
<dbReference type="Gramene" id="C.cajan_32686.t">
    <property type="protein sequence ID" value="C.cajan_32686.t.cds1"/>
    <property type="gene ID" value="C.cajan_32686"/>
</dbReference>
<accession>A0A151RQS1</accession>
<name>A0A151RQS1_CAJCA</name>
<feature type="non-terminal residue" evidence="2">
    <location>
        <position position="1"/>
    </location>
</feature>
<reference evidence="2" key="1">
    <citation type="journal article" date="2012" name="Nat. Biotechnol.">
        <title>Draft genome sequence of pigeonpea (Cajanus cajan), an orphan legume crop of resource-poor farmers.</title>
        <authorList>
            <person name="Varshney R.K."/>
            <person name="Chen W."/>
            <person name="Li Y."/>
            <person name="Bharti A.K."/>
            <person name="Saxena R.K."/>
            <person name="Schlueter J.A."/>
            <person name="Donoghue M.T."/>
            <person name="Azam S."/>
            <person name="Fan G."/>
            <person name="Whaley A.M."/>
            <person name="Farmer A.D."/>
            <person name="Sheridan J."/>
            <person name="Iwata A."/>
            <person name="Tuteja R."/>
            <person name="Penmetsa R.V."/>
            <person name="Wu W."/>
            <person name="Upadhyaya H.D."/>
            <person name="Yang S.P."/>
            <person name="Shah T."/>
            <person name="Saxena K.B."/>
            <person name="Michael T."/>
            <person name="McCombie W.R."/>
            <person name="Yang B."/>
            <person name="Zhang G."/>
            <person name="Yang H."/>
            <person name="Wang J."/>
            <person name="Spillane C."/>
            <person name="Cook D.R."/>
            <person name="May G.D."/>
            <person name="Xu X."/>
            <person name="Jackson S.A."/>
        </authorList>
    </citation>
    <scope>NUCLEOTIDE SEQUENCE [LARGE SCALE GENOMIC DNA]</scope>
</reference>
<dbReference type="InterPro" id="IPR025525">
    <property type="entry name" value="hAT-like_transposase_RNase-H"/>
</dbReference>
<protein>
    <recommendedName>
        <fullName evidence="1">hAT-like transposase RNase-H fold domain-containing protein</fullName>
    </recommendedName>
</protein>
<dbReference type="GO" id="GO:0003677">
    <property type="term" value="F:DNA binding"/>
    <property type="evidence" value="ECO:0007669"/>
    <property type="project" value="InterPro"/>
</dbReference>
<dbReference type="Proteomes" id="UP000075243">
    <property type="component" value="Unassembled WGS sequence"/>
</dbReference>